<dbReference type="Proteomes" id="UP000295764">
    <property type="component" value="Unassembled WGS sequence"/>
</dbReference>
<dbReference type="AlphaFoldDB" id="A0A4R6DKJ3"/>
<evidence type="ECO:0000313" key="3">
    <source>
        <dbReference type="Proteomes" id="UP000295764"/>
    </source>
</evidence>
<dbReference type="EMBL" id="SNVW01000004">
    <property type="protein sequence ID" value="TDN44688.1"/>
    <property type="molecule type" value="Genomic_DNA"/>
</dbReference>
<evidence type="ECO:0000313" key="2">
    <source>
        <dbReference type="EMBL" id="TDN44688.1"/>
    </source>
</evidence>
<sequence>MGATFDLVTEPGSTPVCSRAGCVSTAAWRVNWRNPRIHAIDRVKIWAACDEHRDFLADYLRSRSFPVRVTGMHEDVDRLDDERDPADAPKNDVGARAAGERR</sequence>
<comment type="caution">
    <text evidence="2">The sequence shown here is derived from an EMBL/GenBank/DDBJ whole genome shotgun (WGS) entry which is preliminary data.</text>
</comment>
<dbReference type="RefSeq" id="WP_432207018.1">
    <property type="nucleotide sequence ID" value="NZ_SNVW01000004.1"/>
</dbReference>
<protein>
    <recommendedName>
        <fullName evidence="4">Acetone carboxylase</fullName>
    </recommendedName>
</protein>
<gene>
    <name evidence="2" type="ORF">EDF64_10490</name>
</gene>
<accession>A0A4R6DKJ3</accession>
<feature type="region of interest" description="Disordered" evidence="1">
    <location>
        <begin position="74"/>
        <end position="102"/>
    </location>
</feature>
<evidence type="ECO:0008006" key="4">
    <source>
        <dbReference type="Google" id="ProtNLM"/>
    </source>
</evidence>
<proteinExistence type="predicted"/>
<name>A0A4R6DKJ3_9MICO</name>
<organism evidence="2 3">
    <name type="scientific">Curtobacterium flaccumfaciens</name>
    <dbReference type="NCBI Taxonomy" id="2035"/>
    <lineage>
        <taxon>Bacteria</taxon>
        <taxon>Bacillati</taxon>
        <taxon>Actinomycetota</taxon>
        <taxon>Actinomycetes</taxon>
        <taxon>Micrococcales</taxon>
        <taxon>Microbacteriaceae</taxon>
        <taxon>Curtobacterium</taxon>
    </lineage>
</organism>
<reference evidence="2 3" key="1">
    <citation type="submission" date="2019-03" db="EMBL/GenBank/DDBJ databases">
        <title>Genomic analyses of the natural microbiome of Caenorhabditis elegans.</title>
        <authorList>
            <person name="Samuel B."/>
        </authorList>
    </citation>
    <scope>NUCLEOTIDE SEQUENCE [LARGE SCALE GENOMIC DNA]</scope>
    <source>
        <strain evidence="2 3">JUb65</strain>
    </source>
</reference>
<evidence type="ECO:0000256" key="1">
    <source>
        <dbReference type="SAM" id="MobiDB-lite"/>
    </source>
</evidence>